<keyword evidence="2" id="KW-0813">Transport</keyword>
<name>A0A4T0FHW4_9BASI</name>
<dbReference type="EMBL" id="SPNW01000044">
    <property type="protein sequence ID" value="TIA88007.1"/>
    <property type="molecule type" value="Genomic_DNA"/>
</dbReference>
<keyword evidence="3 6" id="KW-0812">Transmembrane</keyword>
<dbReference type="Pfam" id="PF07690">
    <property type="entry name" value="MFS_1"/>
    <property type="match status" value="1"/>
</dbReference>
<reference evidence="8 9" key="1">
    <citation type="submission" date="2019-03" db="EMBL/GenBank/DDBJ databases">
        <title>Sequencing 23 genomes of Wallemia ichthyophaga.</title>
        <authorList>
            <person name="Gostincar C."/>
        </authorList>
    </citation>
    <scope>NUCLEOTIDE SEQUENCE [LARGE SCALE GENOMIC DNA]</scope>
    <source>
        <strain evidence="8 9">EXF-5753</strain>
    </source>
</reference>
<keyword evidence="9" id="KW-1185">Reference proteome</keyword>
<keyword evidence="4 6" id="KW-1133">Transmembrane helix</keyword>
<evidence type="ECO:0000313" key="9">
    <source>
        <dbReference type="Proteomes" id="UP000310189"/>
    </source>
</evidence>
<evidence type="ECO:0000256" key="2">
    <source>
        <dbReference type="ARBA" id="ARBA00022448"/>
    </source>
</evidence>
<feature type="transmembrane region" description="Helical" evidence="6">
    <location>
        <begin position="165"/>
        <end position="190"/>
    </location>
</feature>
<feature type="transmembrane region" description="Helical" evidence="6">
    <location>
        <begin position="202"/>
        <end position="222"/>
    </location>
</feature>
<feature type="domain" description="Major facilitator superfamily (MFS) profile" evidence="7">
    <location>
        <begin position="32"/>
        <end position="453"/>
    </location>
</feature>
<dbReference type="InterPro" id="IPR036259">
    <property type="entry name" value="MFS_trans_sf"/>
</dbReference>
<dbReference type="PROSITE" id="PS50850">
    <property type="entry name" value="MFS"/>
    <property type="match status" value="1"/>
</dbReference>
<dbReference type="AlphaFoldDB" id="A0A4T0FHW4"/>
<keyword evidence="5 6" id="KW-0472">Membrane</keyword>
<sequence>MTDDISQTAEPADDEAYRKAEKKVLRKIDMRILSLTAVAYLLNHIDKTNMANAKIMNTDVEGASMVEQLDLHGNRFGNVITTYYTSFIIAELVGNYFLKRMGPRLHISRIVISYGIVCACSAAVQSYEGMIVNRFFLGLTQGGLYSGVLYYFSLWYNDTERALRFAIFVSFSTLSTALSGLIATGCSYMNGLGHPALAGFRWLFLLEGVVTVIVGALVFFLLPDYPESATFLSPEERQIATRRLGTTIVKNDDRFNARSALKVFKAWDFYFLSTIWFLLAHGTAAFAFFAPSIINDLDPSFQRIKAQCLSVPPAILASILTVASGWLSDRFRNRPAFILLGAVFVSCGYLILAVDKKVLVGRMSAVFLVALSNVAIVIVAAYRVSIQSRRKDSDSTSIAVSSSASSAVSNISGITAPLILDSELRFDFKCYILMALFIVAGFMTLFCWWYFGPGVEADAEKVDECVADGEKESVDRKEDKADIKENIEEDSIVDINEDAKADSKMDRRESLYVPRSASFASIGKPHKVDFNVV</sequence>
<protein>
    <recommendedName>
        <fullName evidence="7">Major facilitator superfamily (MFS) profile domain-containing protein</fullName>
    </recommendedName>
</protein>
<dbReference type="OrthoDB" id="2962993at2759"/>
<dbReference type="PANTHER" id="PTHR43791">
    <property type="entry name" value="PERMEASE-RELATED"/>
    <property type="match status" value="1"/>
</dbReference>
<dbReference type="InterPro" id="IPR020846">
    <property type="entry name" value="MFS_dom"/>
</dbReference>
<dbReference type="InterPro" id="IPR011701">
    <property type="entry name" value="MFS"/>
</dbReference>
<evidence type="ECO:0000256" key="1">
    <source>
        <dbReference type="ARBA" id="ARBA00004141"/>
    </source>
</evidence>
<evidence type="ECO:0000256" key="3">
    <source>
        <dbReference type="ARBA" id="ARBA00022692"/>
    </source>
</evidence>
<organism evidence="8 9">
    <name type="scientific">Wallemia hederae</name>
    <dbReference type="NCBI Taxonomy" id="1540922"/>
    <lineage>
        <taxon>Eukaryota</taxon>
        <taxon>Fungi</taxon>
        <taxon>Dikarya</taxon>
        <taxon>Basidiomycota</taxon>
        <taxon>Wallemiomycotina</taxon>
        <taxon>Wallemiomycetes</taxon>
        <taxon>Wallemiales</taxon>
        <taxon>Wallemiaceae</taxon>
        <taxon>Wallemia</taxon>
    </lineage>
</organism>
<dbReference type="PANTHER" id="PTHR43791:SF36">
    <property type="entry name" value="TRANSPORTER, PUTATIVE (AFU_ORTHOLOGUE AFUA_6G08340)-RELATED"/>
    <property type="match status" value="1"/>
</dbReference>
<feature type="transmembrane region" description="Helical" evidence="6">
    <location>
        <begin position="110"/>
        <end position="127"/>
    </location>
</feature>
<feature type="transmembrane region" description="Helical" evidence="6">
    <location>
        <begin position="80"/>
        <end position="98"/>
    </location>
</feature>
<feature type="transmembrane region" description="Helical" evidence="6">
    <location>
        <begin position="335"/>
        <end position="354"/>
    </location>
</feature>
<evidence type="ECO:0000313" key="8">
    <source>
        <dbReference type="EMBL" id="TIA88007.1"/>
    </source>
</evidence>
<gene>
    <name evidence="8" type="ORF">E3P99_02834</name>
</gene>
<evidence type="ECO:0000259" key="7">
    <source>
        <dbReference type="PROSITE" id="PS50850"/>
    </source>
</evidence>
<feature type="transmembrane region" description="Helical" evidence="6">
    <location>
        <begin position="310"/>
        <end position="328"/>
    </location>
</feature>
<dbReference type="GO" id="GO:0022857">
    <property type="term" value="F:transmembrane transporter activity"/>
    <property type="evidence" value="ECO:0007669"/>
    <property type="project" value="InterPro"/>
</dbReference>
<accession>A0A4T0FHW4</accession>
<evidence type="ECO:0000256" key="5">
    <source>
        <dbReference type="ARBA" id="ARBA00023136"/>
    </source>
</evidence>
<dbReference type="Proteomes" id="UP000310189">
    <property type="component" value="Unassembled WGS sequence"/>
</dbReference>
<feature type="transmembrane region" description="Helical" evidence="6">
    <location>
        <begin position="430"/>
        <end position="451"/>
    </location>
</feature>
<evidence type="ECO:0000256" key="6">
    <source>
        <dbReference type="SAM" id="Phobius"/>
    </source>
</evidence>
<evidence type="ECO:0000256" key="4">
    <source>
        <dbReference type="ARBA" id="ARBA00022989"/>
    </source>
</evidence>
<dbReference type="GO" id="GO:0016020">
    <property type="term" value="C:membrane"/>
    <property type="evidence" value="ECO:0007669"/>
    <property type="project" value="UniProtKB-SubCell"/>
</dbReference>
<feature type="transmembrane region" description="Helical" evidence="6">
    <location>
        <begin position="269"/>
        <end position="290"/>
    </location>
</feature>
<dbReference type="Gene3D" id="1.20.1250.20">
    <property type="entry name" value="MFS general substrate transporter like domains"/>
    <property type="match status" value="2"/>
</dbReference>
<comment type="caution">
    <text evidence="8">The sequence shown here is derived from an EMBL/GenBank/DDBJ whole genome shotgun (WGS) entry which is preliminary data.</text>
</comment>
<proteinExistence type="predicted"/>
<dbReference type="SUPFAM" id="SSF103473">
    <property type="entry name" value="MFS general substrate transporter"/>
    <property type="match status" value="1"/>
</dbReference>
<feature type="transmembrane region" description="Helical" evidence="6">
    <location>
        <begin position="360"/>
        <end position="382"/>
    </location>
</feature>
<feature type="transmembrane region" description="Helical" evidence="6">
    <location>
        <begin position="133"/>
        <end position="153"/>
    </location>
</feature>
<comment type="subcellular location">
    <subcellularLocation>
        <location evidence="1">Membrane</location>
        <topology evidence="1">Multi-pass membrane protein</topology>
    </subcellularLocation>
</comment>